<sequence length="159" mass="17016">MPNRIPPDDKDSTALAAWERGQPDAADAPNNQARLRALFDVLPDVRTLQAVLDAAMNDGRPPERFAIEAEPAMLDLLRHIEALDAAAAGRAPVPVERIVSLIVNNHLQSLLHQLVTDPTSHPHYAKAWNALCAAEGVPDLAAPSGTASEGLQKAEEGPF</sequence>
<gene>
    <name evidence="1" type="ORF">RGD00_21045</name>
</gene>
<organism evidence="1 2">
    <name type="scientific">Ruixingdingia sedimenti</name>
    <dbReference type="NCBI Taxonomy" id="3073604"/>
    <lineage>
        <taxon>Bacteria</taxon>
        <taxon>Pseudomonadati</taxon>
        <taxon>Pseudomonadota</taxon>
        <taxon>Alphaproteobacteria</taxon>
        <taxon>Rhodobacterales</taxon>
        <taxon>Paracoccaceae</taxon>
        <taxon>Ruixingdingia</taxon>
    </lineage>
</organism>
<protein>
    <submittedName>
        <fullName evidence="1">Uncharacterized protein</fullName>
    </submittedName>
</protein>
<dbReference type="EMBL" id="JAVKPH010000046">
    <property type="protein sequence ID" value="MDR5655101.1"/>
    <property type="molecule type" value="Genomic_DNA"/>
</dbReference>
<name>A0ABU1FE03_9RHOB</name>
<dbReference type="Proteomes" id="UP001247754">
    <property type="component" value="Unassembled WGS sequence"/>
</dbReference>
<reference evidence="1 2" key="1">
    <citation type="submission" date="2023-09" db="EMBL/GenBank/DDBJ databases">
        <title>Xinfangfangia sedmenti sp. nov., isolated the sedment.</title>
        <authorList>
            <person name="Xu L."/>
        </authorList>
    </citation>
    <scope>NUCLEOTIDE SEQUENCE [LARGE SCALE GENOMIC DNA]</scope>
    <source>
        <strain evidence="1 2">LG-4</strain>
    </source>
</reference>
<evidence type="ECO:0000313" key="2">
    <source>
        <dbReference type="Proteomes" id="UP001247754"/>
    </source>
</evidence>
<comment type="caution">
    <text evidence="1">The sequence shown here is derived from an EMBL/GenBank/DDBJ whole genome shotgun (WGS) entry which is preliminary data.</text>
</comment>
<dbReference type="RefSeq" id="WP_310459211.1">
    <property type="nucleotide sequence ID" value="NZ_JAVKPH010000046.1"/>
</dbReference>
<evidence type="ECO:0000313" key="1">
    <source>
        <dbReference type="EMBL" id="MDR5655101.1"/>
    </source>
</evidence>
<proteinExistence type="predicted"/>
<accession>A0ABU1FE03</accession>
<keyword evidence="2" id="KW-1185">Reference proteome</keyword>